<name>A0A2A2WQS8_9ACTN</name>
<dbReference type="OrthoDB" id="7506349at2"/>
<dbReference type="AlphaFoldDB" id="A0A2A2WQS8"/>
<proteinExistence type="predicted"/>
<sequence>MEDRRMLIADSAIEVVARDGVRALTHRAVDSEAGLPSGSTSYYCRTRAQLLSLTVDRLTSLLRGFVEVSGIQELASSDADDVLSTLTRMIEGLLADYRGELAARSALIMELTGKDDTTDLVAALLDPSDLTGALDAAGLRDPAAASLDLLAVYEGLLWERTVGRLADAEIDREHDADLLGSALSRHEHRGGRLFGLLR</sequence>
<dbReference type="Gene3D" id="1.10.357.10">
    <property type="entry name" value="Tetracycline Repressor, domain 2"/>
    <property type="match status" value="1"/>
</dbReference>
<evidence type="ECO:0000313" key="1">
    <source>
        <dbReference type="EMBL" id="PAY23393.1"/>
    </source>
</evidence>
<dbReference type="EMBL" id="NTGA01000015">
    <property type="protein sequence ID" value="PAY23393.1"/>
    <property type="molecule type" value="Genomic_DNA"/>
</dbReference>
<keyword evidence="2" id="KW-1185">Reference proteome</keyword>
<dbReference type="Proteomes" id="UP000218810">
    <property type="component" value="Unassembled WGS sequence"/>
</dbReference>
<accession>A0A2A2WQS8</accession>
<reference evidence="2" key="1">
    <citation type="submission" date="2017-09" db="EMBL/GenBank/DDBJ databases">
        <authorList>
            <person name="Zhang Y."/>
            <person name="Huang X."/>
            <person name="Liu J."/>
            <person name="Lu L."/>
            <person name="Peng K."/>
        </authorList>
    </citation>
    <scope>NUCLEOTIDE SEQUENCE [LARGE SCALE GENOMIC DNA]</scope>
    <source>
        <strain evidence="2">S-XJ-1</strain>
    </source>
</reference>
<evidence type="ECO:0000313" key="2">
    <source>
        <dbReference type="Proteomes" id="UP000218810"/>
    </source>
</evidence>
<gene>
    <name evidence="1" type="ORF">CEY15_08760</name>
</gene>
<protein>
    <submittedName>
        <fullName evidence="1">Transcriptional regulator</fullName>
    </submittedName>
</protein>
<comment type="caution">
    <text evidence="1">The sequence shown here is derived from an EMBL/GenBank/DDBJ whole genome shotgun (WGS) entry which is preliminary data.</text>
</comment>
<dbReference type="InterPro" id="IPR009057">
    <property type="entry name" value="Homeodomain-like_sf"/>
</dbReference>
<dbReference type="SUPFAM" id="SSF46689">
    <property type="entry name" value="Homeodomain-like"/>
    <property type="match status" value="1"/>
</dbReference>
<organism evidence="1 2">
    <name type="scientific">Dietzia natronolimnaea</name>
    <dbReference type="NCBI Taxonomy" id="161920"/>
    <lineage>
        <taxon>Bacteria</taxon>
        <taxon>Bacillati</taxon>
        <taxon>Actinomycetota</taxon>
        <taxon>Actinomycetes</taxon>
        <taxon>Mycobacteriales</taxon>
        <taxon>Dietziaceae</taxon>
        <taxon>Dietzia</taxon>
    </lineage>
</organism>